<dbReference type="AlphaFoldDB" id="A0A0J1FL21"/>
<organism evidence="5 6">
    <name type="scientific">Desulfosporosinus acididurans</name>
    <dbReference type="NCBI Taxonomy" id="476652"/>
    <lineage>
        <taxon>Bacteria</taxon>
        <taxon>Bacillati</taxon>
        <taxon>Bacillota</taxon>
        <taxon>Clostridia</taxon>
        <taxon>Eubacteriales</taxon>
        <taxon>Desulfitobacteriaceae</taxon>
        <taxon>Desulfosporosinus</taxon>
    </lineage>
</organism>
<name>A0A0J1FL21_9FIRM</name>
<feature type="domain" description="HTH marR-type" evidence="4">
    <location>
        <begin position="1"/>
        <end position="139"/>
    </location>
</feature>
<keyword evidence="3" id="KW-0804">Transcription</keyword>
<dbReference type="PROSITE" id="PS50995">
    <property type="entry name" value="HTH_MARR_2"/>
    <property type="match status" value="1"/>
</dbReference>
<protein>
    <submittedName>
        <fullName evidence="5">Putative HTH-type transcriptional regulator YusO</fullName>
    </submittedName>
</protein>
<dbReference type="GO" id="GO:0003700">
    <property type="term" value="F:DNA-binding transcription factor activity"/>
    <property type="evidence" value="ECO:0007669"/>
    <property type="project" value="InterPro"/>
</dbReference>
<accession>A0A0J1FL21</accession>
<evidence type="ECO:0000259" key="4">
    <source>
        <dbReference type="PROSITE" id="PS50995"/>
    </source>
</evidence>
<dbReference type="PRINTS" id="PR00598">
    <property type="entry name" value="HTHMARR"/>
</dbReference>
<dbReference type="RefSeq" id="WP_047811598.1">
    <property type="nucleotide sequence ID" value="NZ_LDZY01000016.1"/>
</dbReference>
<dbReference type="PANTHER" id="PTHR42756:SF1">
    <property type="entry name" value="TRANSCRIPTIONAL REPRESSOR OF EMRAB OPERON"/>
    <property type="match status" value="1"/>
</dbReference>
<evidence type="ECO:0000256" key="3">
    <source>
        <dbReference type="ARBA" id="ARBA00023163"/>
    </source>
</evidence>
<dbReference type="InterPro" id="IPR036390">
    <property type="entry name" value="WH_DNA-bd_sf"/>
</dbReference>
<evidence type="ECO:0000313" key="6">
    <source>
        <dbReference type="Proteomes" id="UP000036356"/>
    </source>
</evidence>
<dbReference type="PANTHER" id="PTHR42756">
    <property type="entry name" value="TRANSCRIPTIONAL REGULATOR, MARR"/>
    <property type="match status" value="1"/>
</dbReference>
<dbReference type="STRING" id="476652.DEAC_c38080"/>
<keyword evidence="1" id="KW-0805">Transcription regulation</keyword>
<dbReference type="SMART" id="SM00347">
    <property type="entry name" value="HTH_MARR"/>
    <property type="match status" value="1"/>
</dbReference>
<dbReference type="Proteomes" id="UP000036356">
    <property type="component" value="Unassembled WGS sequence"/>
</dbReference>
<reference evidence="5 6" key="1">
    <citation type="submission" date="2015-06" db="EMBL/GenBank/DDBJ databases">
        <title>Draft genome of the moderately acidophilic sulfate reducer Candidatus Desulfosporosinus acididurans strain M1.</title>
        <authorList>
            <person name="Poehlein A."/>
            <person name="Petzsch P."/>
            <person name="Johnson B.D."/>
            <person name="Schloemann M."/>
            <person name="Daniel R."/>
            <person name="Muehling M."/>
        </authorList>
    </citation>
    <scope>NUCLEOTIDE SEQUENCE [LARGE SCALE GENOMIC DNA]</scope>
    <source>
        <strain evidence="5 6">M1</strain>
    </source>
</reference>
<comment type="caution">
    <text evidence="5">The sequence shown here is derived from an EMBL/GenBank/DDBJ whole genome shotgun (WGS) entry which is preliminary data.</text>
</comment>
<dbReference type="Pfam" id="PF01047">
    <property type="entry name" value="MarR"/>
    <property type="match status" value="1"/>
</dbReference>
<sequence>MSNDSNTMMENTDYLLRVVWSKYQEYLIPPSGDLSVHQIFFLRFLERRQICTPSEISQEFGITLGAVTGFVDRLYKLELIARTRSEEDRRLVLVSLTEKGKSLLEELGQQRADKTKRLLTALGENESKQLNQALERLQTVLTKLLSKE</sequence>
<dbReference type="SUPFAM" id="SSF46785">
    <property type="entry name" value="Winged helix' DNA-binding domain"/>
    <property type="match status" value="1"/>
</dbReference>
<evidence type="ECO:0000256" key="2">
    <source>
        <dbReference type="ARBA" id="ARBA00023125"/>
    </source>
</evidence>
<dbReference type="Gene3D" id="1.10.10.10">
    <property type="entry name" value="Winged helix-like DNA-binding domain superfamily/Winged helix DNA-binding domain"/>
    <property type="match status" value="1"/>
</dbReference>
<dbReference type="InterPro" id="IPR036388">
    <property type="entry name" value="WH-like_DNA-bd_sf"/>
</dbReference>
<proteinExistence type="predicted"/>
<gene>
    <name evidence="5" type="primary">yusO_3</name>
    <name evidence="5" type="ORF">DEAC_c38080</name>
</gene>
<keyword evidence="6" id="KW-1185">Reference proteome</keyword>
<dbReference type="GO" id="GO:0003677">
    <property type="term" value="F:DNA binding"/>
    <property type="evidence" value="ECO:0007669"/>
    <property type="project" value="UniProtKB-KW"/>
</dbReference>
<keyword evidence="2" id="KW-0238">DNA-binding</keyword>
<dbReference type="PATRIC" id="fig|476652.3.peg.4028"/>
<evidence type="ECO:0000313" key="5">
    <source>
        <dbReference type="EMBL" id="KLU64175.1"/>
    </source>
</evidence>
<dbReference type="InterPro" id="IPR000835">
    <property type="entry name" value="HTH_MarR-typ"/>
</dbReference>
<dbReference type="EMBL" id="LDZY01000016">
    <property type="protein sequence ID" value="KLU64175.1"/>
    <property type="molecule type" value="Genomic_DNA"/>
</dbReference>
<evidence type="ECO:0000256" key="1">
    <source>
        <dbReference type="ARBA" id="ARBA00023015"/>
    </source>
</evidence>